<accession>A0A5C3E7R3</accession>
<feature type="region of interest" description="Disordered" evidence="6">
    <location>
        <begin position="503"/>
        <end position="524"/>
    </location>
</feature>
<evidence type="ECO:0000256" key="1">
    <source>
        <dbReference type="ARBA" id="ARBA00022679"/>
    </source>
</evidence>
<dbReference type="PANTHER" id="PTHR11042">
    <property type="entry name" value="EUKARYOTIC TRANSLATION INITIATION FACTOR 2-ALPHA KINASE EIF2-ALPHA KINASE -RELATED"/>
    <property type="match status" value="1"/>
</dbReference>
<keyword evidence="2 5" id="KW-0547">Nucleotide-binding</keyword>
<dbReference type="GO" id="GO:0005737">
    <property type="term" value="C:cytoplasm"/>
    <property type="evidence" value="ECO:0007669"/>
    <property type="project" value="TreeGrafter"/>
</dbReference>
<dbReference type="PANTHER" id="PTHR11042:SF190">
    <property type="entry name" value="MITOSIS INHIBITOR PROTEIN KINASE MIK1"/>
    <property type="match status" value="1"/>
</dbReference>
<feature type="region of interest" description="Disordered" evidence="6">
    <location>
        <begin position="209"/>
        <end position="285"/>
    </location>
</feature>
<feature type="region of interest" description="Disordered" evidence="6">
    <location>
        <begin position="788"/>
        <end position="828"/>
    </location>
</feature>
<evidence type="ECO:0000256" key="2">
    <source>
        <dbReference type="ARBA" id="ARBA00022741"/>
    </source>
</evidence>
<proteinExistence type="predicted"/>
<dbReference type="PROSITE" id="PS00107">
    <property type="entry name" value="PROTEIN_KINASE_ATP"/>
    <property type="match status" value="1"/>
</dbReference>
<keyword evidence="1" id="KW-0808">Transferase</keyword>
<dbReference type="InterPro" id="IPR050339">
    <property type="entry name" value="CC_SR_Kinase"/>
</dbReference>
<protein>
    <submittedName>
        <fullName evidence="8">Related to wee1 kinase</fullName>
    </submittedName>
</protein>
<keyword evidence="9" id="KW-1185">Reference proteome</keyword>
<evidence type="ECO:0000256" key="5">
    <source>
        <dbReference type="PROSITE-ProRule" id="PRU10141"/>
    </source>
</evidence>
<keyword evidence="4 5" id="KW-0067">ATP-binding</keyword>
<name>A0A5C3E7R3_9BASI</name>
<feature type="domain" description="Protein kinase" evidence="7">
    <location>
        <begin position="840"/>
        <end position="1151"/>
    </location>
</feature>
<feature type="binding site" evidence="5">
    <location>
        <position position="869"/>
    </location>
    <ligand>
        <name>ATP</name>
        <dbReference type="ChEBI" id="CHEBI:30616"/>
    </ligand>
</feature>
<organism evidence="8 9">
    <name type="scientific">Ustilago trichophora</name>
    <dbReference type="NCBI Taxonomy" id="86804"/>
    <lineage>
        <taxon>Eukaryota</taxon>
        <taxon>Fungi</taxon>
        <taxon>Dikarya</taxon>
        <taxon>Basidiomycota</taxon>
        <taxon>Ustilaginomycotina</taxon>
        <taxon>Ustilaginomycetes</taxon>
        <taxon>Ustilaginales</taxon>
        <taxon>Ustilaginaceae</taxon>
        <taxon>Ustilago</taxon>
    </lineage>
</organism>
<dbReference type="EMBL" id="OOIN01000013">
    <property type="protein sequence ID" value="SPO26115.1"/>
    <property type="molecule type" value="Genomic_DNA"/>
</dbReference>
<dbReference type="Gene3D" id="1.10.510.10">
    <property type="entry name" value="Transferase(Phosphotransferase) domain 1"/>
    <property type="match status" value="1"/>
</dbReference>
<dbReference type="GO" id="GO:0005524">
    <property type="term" value="F:ATP binding"/>
    <property type="evidence" value="ECO:0007669"/>
    <property type="project" value="UniProtKB-UniRule"/>
</dbReference>
<evidence type="ECO:0000256" key="4">
    <source>
        <dbReference type="ARBA" id="ARBA00022840"/>
    </source>
</evidence>
<feature type="compositionally biased region" description="Low complexity" evidence="6">
    <location>
        <begin position="805"/>
        <end position="822"/>
    </location>
</feature>
<dbReference type="InterPro" id="IPR017441">
    <property type="entry name" value="Protein_kinase_ATP_BS"/>
</dbReference>
<evidence type="ECO:0000259" key="7">
    <source>
        <dbReference type="PROSITE" id="PS50011"/>
    </source>
</evidence>
<dbReference type="AlphaFoldDB" id="A0A5C3E7R3"/>
<evidence type="ECO:0000313" key="8">
    <source>
        <dbReference type="EMBL" id="SPO26115.1"/>
    </source>
</evidence>
<feature type="compositionally biased region" description="Basic residues" evidence="6">
    <location>
        <begin position="753"/>
        <end position="766"/>
    </location>
</feature>
<dbReference type="SUPFAM" id="SSF56112">
    <property type="entry name" value="Protein kinase-like (PK-like)"/>
    <property type="match status" value="1"/>
</dbReference>
<gene>
    <name evidence="8" type="ORF">UTRI_02390</name>
</gene>
<evidence type="ECO:0000256" key="3">
    <source>
        <dbReference type="ARBA" id="ARBA00022777"/>
    </source>
</evidence>
<feature type="region of interest" description="Disordered" evidence="6">
    <location>
        <begin position="642"/>
        <end position="686"/>
    </location>
</feature>
<feature type="compositionally biased region" description="Low complexity" evidence="6">
    <location>
        <begin position="1136"/>
        <end position="1151"/>
    </location>
</feature>
<reference evidence="8 9" key="1">
    <citation type="submission" date="2018-03" db="EMBL/GenBank/DDBJ databases">
        <authorList>
            <person name="Guldener U."/>
        </authorList>
    </citation>
    <scope>NUCLEOTIDE SEQUENCE [LARGE SCALE GENOMIC DNA]</scope>
    <source>
        <strain evidence="8 9">NBRC100155</strain>
    </source>
</reference>
<dbReference type="GO" id="GO:0110031">
    <property type="term" value="P:negative regulation of G2/MI transition of meiotic cell cycle"/>
    <property type="evidence" value="ECO:0007669"/>
    <property type="project" value="TreeGrafter"/>
</dbReference>
<feature type="region of interest" description="Disordered" evidence="6">
    <location>
        <begin position="1122"/>
        <end position="1151"/>
    </location>
</feature>
<evidence type="ECO:0000256" key="6">
    <source>
        <dbReference type="SAM" id="MobiDB-lite"/>
    </source>
</evidence>
<dbReference type="GO" id="GO:0004713">
    <property type="term" value="F:protein tyrosine kinase activity"/>
    <property type="evidence" value="ECO:0007669"/>
    <property type="project" value="TreeGrafter"/>
</dbReference>
<sequence length="1151" mass="124533">MMDHTDDSFISPNKPSRSLAASTCTFTTAYHDPPPNFGSHIYHKSPFASWIHNLPDVPATEVRPQTVSIPRSHAFSSLAPLSKLSPTQECHAMTWMPNNNHLDMPFASIKRTILSSISSFRKSPSIPPQPPCSCAGRSWLWHHRGISNGSGSDPDLLDPSSAFNLDLGEPMLQPEFLTPRSASASAGLGDKLPGVANLFEFATQPRPSSVPLIETRRHSFTRRKEKASQLSMSSSPQPSSSRTRLRPQPSLLPTEQTQAQQQSSRLQSDSLDHLSTPARPTGVPLRAFGSEASASYMETPQYATPHRLFGSVHSNNAADDSGVAFADGIRASRAIGREWVPLCSHIQGLARALGTRQCPRRPFLALSGCPSTPRDQLPPRLPAPRPSSRIVMHAFGLKRVFSHARDRFNSSDNGSANSSPDPIHVCDPGPAWRAREARARTQADVGIYGPTSQYLTPQNFKSVKPLQAAFIWGSDAFPLPPKPPNFGHALGLREVVAAASAHASATADRTSNAMPDTPVKKATSTPLVPFPSLPLSSWSDGFQPVGSRTFAARSTFSRQGLSLVNVNTGSPVLPDSCDSPTLNLINLGTANASTPAALSARHGVAFGNLPRSRRSPNPDAPTCRHLAPSVQSGRIRDVHRLQKGKRTITTPSSGGSHAPSRKMLSVDTGKAAGAPKTLRVRSAGLGKRTMSRNASFVEMLHRCCRHKERAGSGAGADSEALPPSTPLTSTVELLPGEEDMAPMTPPATEHRSSGSRRRRSLQRHRHLPDVKLRRSCVLIDSSSCRPAANRVSRKHRLAKTPQKGSAAASAFSTSESSSSSPSMDLRANQAHEPGHLEKAFAVEETIGSGEFSEVLKAVSRTTGYAYAIKRMKKAYTGPRDRLRRLEEVHVLRALSASGKPHPNVVSLFGAWEEEEEGNRHLYLQFELCPLGSLAFFLEEYGQQVGALDEPRCGRFWQSCQVAWLTSIATTFALDLKPANVLITEHGTLKIGDFGMATRWPLVDAETTLKGARLDQNRTSMLWTIMAKASSRRFLRCRSELLEWAFLRILGSLLSSDPEQRASMDEIVALPTMVCVRSIMSRGLSASEMDQLPEFTDSVSTSGSSSLAVMADSSSMCLIRSDVSSSRGGGNNMLGLSSDSETSGGTDSSEEE</sequence>
<dbReference type="Proteomes" id="UP000324022">
    <property type="component" value="Unassembled WGS sequence"/>
</dbReference>
<evidence type="ECO:0000313" key="9">
    <source>
        <dbReference type="Proteomes" id="UP000324022"/>
    </source>
</evidence>
<dbReference type="Pfam" id="PF00069">
    <property type="entry name" value="Pkinase"/>
    <property type="match status" value="1"/>
</dbReference>
<dbReference type="OrthoDB" id="5337378at2759"/>
<dbReference type="SMART" id="SM00220">
    <property type="entry name" value="S_TKc"/>
    <property type="match status" value="1"/>
</dbReference>
<keyword evidence="3 8" id="KW-0418">Kinase</keyword>
<feature type="region of interest" description="Disordered" evidence="6">
    <location>
        <begin position="708"/>
        <end position="767"/>
    </location>
</feature>
<dbReference type="InterPro" id="IPR011009">
    <property type="entry name" value="Kinase-like_dom_sf"/>
</dbReference>
<dbReference type="Gene3D" id="3.30.200.20">
    <property type="entry name" value="Phosphorylase Kinase, domain 1"/>
    <property type="match status" value="1"/>
</dbReference>
<dbReference type="GO" id="GO:0005634">
    <property type="term" value="C:nucleus"/>
    <property type="evidence" value="ECO:0007669"/>
    <property type="project" value="TreeGrafter"/>
</dbReference>
<dbReference type="InterPro" id="IPR000719">
    <property type="entry name" value="Prot_kinase_dom"/>
</dbReference>
<feature type="compositionally biased region" description="Low complexity" evidence="6">
    <location>
        <begin position="228"/>
        <end position="275"/>
    </location>
</feature>
<dbReference type="PROSITE" id="PS50011">
    <property type="entry name" value="PROTEIN_KINASE_DOM"/>
    <property type="match status" value="1"/>
</dbReference>